<name>A0A0G0S520_9BACT</name>
<protein>
    <recommendedName>
        <fullName evidence="10">Phosphoribosyl-ATP pyrophosphatase</fullName>
        <shortName evidence="10">PRA-PH</shortName>
        <ecNumber evidence="10">3.6.1.31</ecNumber>
    </recommendedName>
</protein>
<dbReference type="Gene3D" id="1.10.287.1080">
    <property type="entry name" value="MazG-like"/>
    <property type="match status" value="1"/>
</dbReference>
<gene>
    <name evidence="10" type="primary">hisE</name>
    <name evidence="11" type="ORF">UT63_C0115G0006</name>
</gene>
<dbReference type="UniPathway" id="UPA00031">
    <property type="reaction ID" value="UER00007"/>
</dbReference>
<evidence type="ECO:0000256" key="5">
    <source>
        <dbReference type="ARBA" id="ARBA00022605"/>
    </source>
</evidence>
<comment type="subcellular location">
    <subcellularLocation>
        <location evidence="2 10">Cytoplasm</location>
    </subcellularLocation>
</comment>
<dbReference type="NCBIfam" id="TIGR03188">
    <property type="entry name" value="histidine_hisI"/>
    <property type="match status" value="1"/>
</dbReference>
<keyword evidence="7 10" id="KW-0378">Hydrolase</keyword>
<dbReference type="PATRIC" id="fig|1618450.3.peg.1660"/>
<dbReference type="SUPFAM" id="SSF101386">
    <property type="entry name" value="all-alpha NTP pyrophosphatases"/>
    <property type="match status" value="1"/>
</dbReference>
<keyword evidence="8 10" id="KW-0067">ATP-binding</keyword>
<dbReference type="GO" id="GO:0005524">
    <property type="term" value="F:ATP binding"/>
    <property type="evidence" value="ECO:0007669"/>
    <property type="project" value="UniProtKB-KW"/>
</dbReference>
<evidence type="ECO:0000256" key="6">
    <source>
        <dbReference type="ARBA" id="ARBA00022741"/>
    </source>
</evidence>
<dbReference type="EC" id="3.6.1.31" evidence="10"/>
<dbReference type="PANTHER" id="PTHR42945">
    <property type="entry name" value="HISTIDINE BIOSYNTHESIS BIFUNCTIONAL PROTEIN"/>
    <property type="match status" value="1"/>
</dbReference>
<evidence type="ECO:0000256" key="8">
    <source>
        <dbReference type="ARBA" id="ARBA00022840"/>
    </source>
</evidence>
<dbReference type="Pfam" id="PF01503">
    <property type="entry name" value="PRA-PH"/>
    <property type="match status" value="1"/>
</dbReference>
<dbReference type="Proteomes" id="UP000034539">
    <property type="component" value="Unassembled WGS sequence"/>
</dbReference>
<dbReference type="PANTHER" id="PTHR42945:SF9">
    <property type="entry name" value="HISTIDINE BIOSYNTHESIS BIFUNCTIONAL PROTEIN HISIE"/>
    <property type="match status" value="1"/>
</dbReference>
<comment type="catalytic activity">
    <reaction evidence="1 10">
        <text>1-(5-phospho-beta-D-ribosyl)-ATP + H2O = 1-(5-phospho-beta-D-ribosyl)-5'-AMP + diphosphate + H(+)</text>
        <dbReference type="Rhea" id="RHEA:22828"/>
        <dbReference type="ChEBI" id="CHEBI:15377"/>
        <dbReference type="ChEBI" id="CHEBI:15378"/>
        <dbReference type="ChEBI" id="CHEBI:33019"/>
        <dbReference type="ChEBI" id="CHEBI:59457"/>
        <dbReference type="ChEBI" id="CHEBI:73183"/>
        <dbReference type="EC" id="3.6.1.31"/>
    </reaction>
</comment>
<dbReference type="GO" id="GO:0000105">
    <property type="term" value="P:L-histidine biosynthetic process"/>
    <property type="evidence" value="ECO:0007669"/>
    <property type="project" value="UniProtKB-UniRule"/>
</dbReference>
<dbReference type="InterPro" id="IPR021130">
    <property type="entry name" value="PRib-ATP_PPHydrolase-like"/>
</dbReference>
<evidence type="ECO:0000256" key="7">
    <source>
        <dbReference type="ARBA" id="ARBA00022801"/>
    </source>
</evidence>
<accession>A0A0G0S520</accession>
<keyword evidence="6 10" id="KW-0547">Nucleotide-binding</keyword>
<keyword evidence="4 10" id="KW-0963">Cytoplasm</keyword>
<dbReference type="GO" id="GO:0004636">
    <property type="term" value="F:phosphoribosyl-ATP diphosphatase activity"/>
    <property type="evidence" value="ECO:0007669"/>
    <property type="project" value="UniProtKB-UniRule"/>
</dbReference>
<evidence type="ECO:0000256" key="2">
    <source>
        <dbReference type="ARBA" id="ARBA00004496"/>
    </source>
</evidence>
<dbReference type="NCBIfam" id="NF001611">
    <property type="entry name" value="PRK00400.1-3"/>
    <property type="match status" value="1"/>
</dbReference>
<comment type="similarity">
    <text evidence="10">Belongs to the PRA-PH family.</text>
</comment>
<comment type="pathway">
    <text evidence="3 10">Amino-acid biosynthesis; L-histidine biosynthesis; L-histidine from 5-phospho-alpha-D-ribose 1-diphosphate: step 2/9.</text>
</comment>
<sequence>MTIEELFMIIEKRKKEAPENSYVTSVFNAGEDRVIQKVGEEATEVVIAAKNNRKKEIVSEMADLWFHSLILLSLYNINPEDIFAEFEKRRK</sequence>
<evidence type="ECO:0000313" key="11">
    <source>
        <dbReference type="EMBL" id="KKR29805.1"/>
    </source>
</evidence>
<keyword evidence="9 10" id="KW-0368">Histidine biosynthesis</keyword>
<dbReference type="HAMAP" id="MF_01020">
    <property type="entry name" value="HisE"/>
    <property type="match status" value="1"/>
</dbReference>
<organism evidence="11 12">
    <name type="scientific">Candidatus Gottesmanbacteria bacterium GW2011_GWC2_39_8</name>
    <dbReference type="NCBI Taxonomy" id="1618450"/>
    <lineage>
        <taxon>Bacteria</taxon>
        <taxon>Candidatus Gottesmaniibacteriota</taxon>
    </lineage>
</organism>
<reference evidence="11 12" key="1">
    <citation type="journal article" date="2015" name="Nature">
        <title>rRNA introns, odd ribosomes, and small enigmatic genomes across a large radiation of phyla.</title>
        <authorList>
            <person name="Brown C.T."/>
            <person name="Hug L.A."/>
            <person name="Thomas B.C."/>
            <person name="Sharon I."/>
            <person name="Castelle C.J."/>
            <person name="Singh A."/>
            <person name="Wilkins M.J."/>
            <person name="Williams K.H."/>
            <person name="Banfield J.F."/>
        </authorList>
    </citation>
    <scope>NUCLEOTIDE SEQUENCE [LARGE SCALE GENOMIC DNA]</scope>
</reference>
<comment type="caution">
    <text evidence="11">The sequence shown here is derived from an EMBL/GenBank/DDBJ whole genome shotgun (WGS) entry which is preliminary data.</text>
</comment>
<evidence type="ECO:0000256" key="4">
    <source>
        <dbReference type="ARBA" id="ARBA00022490"/>
    </source>
</evidence>
<evidence type="ECO:0000256" key="9">
    <source>
        <dbReference type="ARBA" id="ARBA00023102"/>
    </source>
</evidence>
<dbReference type="AlphaFoldDB" id="A0A0G0S520"/>
<evidence type="ECO:0000256" key="10">
    <source>
        <dbReference type="HAMAP-Rule" id="MF_01020"/>
    </source>
</evidence>
<dbReference type="EMBL" id="LBXN01000115">
    <property type="protein sequence ID" value="KKR29805.1"/>
    <property type="molecule type" value="Genomic_DNA"/>
</dbReference>
<evidence type="ECO:0000256" key="3">
    <source>
        <dbReference type="ARBA" id="ARBA00005204"/>
    </source>
</evidence>
<dbReference type="CDD" id="cd11534">
    <property type="entry name" value="NTP-PPase_HisIE_like"/>
    <property type="match status" value="1"/>
</dbReference>
<dbReference type="GO" id="GO:0005737">
    <property type="term" value="C:cytoplasm"/>
    <property type="evidence" value="ECO:0007669"/>
    <property type="project" value="UniProtKB-SubCell"/>
</dbReference>
<evidence type="ECO:0000256" key="1">
    <source>
        <dbReference type="ARBA" id="ARBA00001460"/>
    </source>
</evidence>
<proteinExistence type="inferred from homology"/>
<dbReference type="InterPro" id="IPR008179">
    <property type="entry name" value="HisE"/>
</dbReference>
<keyword evidence="5 10" id="KW-0028">Amino-acid biosynthesis</keyword>
<evidence type="ECO:0000313" key="12">
    <source>
        <dbReference type="Proteomes" id="UP000034539"/>
    </source>
</evidence>